<evidence type="ECO:0000256" key="5">
    <source>
        <dbReference type="ARBA" id="ARBA00022821"/>
    </source>
</evidence>
<evidence type="ECO:0000256" key="3">
    <source>
        <dbReference type="ARBA" id="ARBA00022737"/>
    </source>
</evidence>
<dbReference type="InterPro" id="IPR058922">
    <property type="entry name" value="WHD_DRP"/>
</dbReference>
<evidence type="ECO:0000256" key="4">
    <source>
        <dbReference type="ARBA" id="ARBA00022741"/>
    </source>
</evidence>
<proteinExistence type="inferred from homology"/>
<gene>
    <name evidence="13" type="ORF">EJB05_57853</name>
</gene>
<dbReference type="PANTHER" id="PTHR23155">
    <property type="entry name" value="DISEASE RESISTANCE PROTEIN RP"/>
    <property type="match status" value="1"/>
</dbReference>
<evidence type="ECO:0000259" key="12">
    <source>
        <dbReference type="Pfam" id="PF23598"/>
    </source>
</evidence>
<keyword evidence="5" id="KW-0611">Plant defense</keyword>
<dbReference type="EMBL" id="RWGY01001113">
    <property type="protein sequence ID" value="TVT96932.1"/>
    <property type="molecule type" value="Genomic_DNA"/>
</dbReference>
<dbReference type="InterPro" id="IPR038005">
    <property type="entry name" value="RX-like_CC"/>
</dbReference>
<keyword evidence="6 7" id="KW-0175">Coiled coil</keyword>
<evidence type="ECO:0000259" key="9">
    <source>
        <dbReference type="Pfam" id="PF00931"/>
    </source>
</evidence>
<dbReference type="GO" id="GO:0098542">
    <property type="term" value="P:defense response to other organism"/>
    <property type="evidence" value="ECO:0007669"/>
    <property type="project" value="TreeGrafter"/>
</dbReference>
<feature type="domain" description="Disease resistance N-terminal" evidence="10">
    <location>
        <begin position="15"/>
        <end position="94"/>
    </location>
</feature>
<feature type="coiled-coil region" evidence="7">
    <location>
        <begin position="110"/>
        <end position="137"/>
    </location>
</feature>
<evidence type="ECO:0000313" key="14">
    <source>
        <dbReference type="Proteomes" id="UP000324897"/>
    </source>
</evidence>
<reference evidence="13 14" key="1">
    <citation type="journal article" date="2019" name="Sci. Rep.">
        <title>A high-quality genome of Eragrostis curvula grass provides insights into Poaceae evolution and supports new strategies to enhance forage quality.</title>
        <authorList>
            <person name="Carballo J."/>
            <person name="Santos B.A.C.M."/>
            <person name="Zappacosta D."/>
            <person name="Garbus I."/>
            <person name="Selva J.P."/>
            <person name="Gallo C.A."/>
            <person name="Diaz A."/>
            <person name="Albertini E."/>
            <person name="Caccamo M."/>
            <person name="Echenique V."/>
        </authorList>
    </citation>
    <scope>NUCLEOTIDE SEQUENCE [LARGE SCALE GENOMIC DNA]</scope>
    <source>
        <strain evidence="14">cv. Victoria</strain>
        <tissue evidence="13">Leaf</tissue>
    </source>
</reference>
<dbReference type="Proteomes" id="UP000324897">
    <property type="component" value="Unassembled WGS sequence"/>
</dbReference>
<organism evidence="13 14">
    <name type="scientific">Eragrostis curvula</name>
    <name type="common">weeping love grass</name>
    <dbReference type="NCBI Taxonomy" id="38414"/>
    <lineage>
        <taxon>Eukaryota</taxon>
        <taxon>Viridiplantae</taxon>
        <taxon>Streptophyta</taxon>
        <taxon>Embryophyta</taxon>
        <taxon>Tracheophyta</taxon>
        <taxon>Spermatophyta</taxon>
        <taxon>Magnoliopsida</taxon>
        <taxon>Liliopsida</taxon>
        <taxon>Poales</taxon>
        <taxon>Poaceae</taxon>
        <taxon>PACMAD clade</taxon>
        <taxon>Chloridoideae</taxon>
        <taxon>Eragrostideae</taxon>
        <taxon>Eragrostidinae</taxon>
        <taxon>Eragrostis</taxon>
    </lineage>
</organism>
<dbReference type="PRINTS" id="PR00364">
    <property type="entry name" value="DISEASERSIST"/>
</dbReference>
<dbReference type="InterPro" id="IPR041118">
    <property type="entry name" value="Rx_N"/>
</dbReference>
<feature type="domain" description="NB-ARC" evidence="9">
    <location>
        <begin position="358"/>
        <end position="509"/>
    </location>
</feature>
<dbReference type="GO" id="GO:0043531">
    <property type="term" value="F:ADP binding"/>
    <property type="evidence" value="ECO:0007669"/>
    <property type="project" value="InterPro"/>
</dbReference>
<evidence type="ECO:0000256" key="7">
    <source>
        <dbReference type="SAM" id="Coils"/>
    </source>
</evidence>
<dbReference type="InterPro" id="IPR055414">
    <property type="entry name" value="LRR_R13L4/SHOC2-like"/>
</dbReference>
<evidence type="ECO:0000256" key="2">
    <source>
        <dbReference type="ARBA" id="ARBA00022614"/>
    </source>
</evidence>
<comment type="similarity">
    <text evidence="1">Belongs to the disease resistance NB-LRR family.</text>
</comment>
<dbReference type="Pfam" id="PF18052">
    <property type="entry name" value="Rx_N"/>
    <property type="match status" value="1"/>
</dbReference>
<evidence type="ECO:0000259" key="10">
    <source>
        <dbReference type="Pfam" id="PF18052"/>
    </source>
</evidence>
<name>A0A5J9SDK8_9POAL</name>
<dbReference type="Pfam" id="PF00931">
    <property type="entry name" value="NB-ARC"/>
    <property type="match status" value="2"/>
</dbReference>
<evidence type="ECO:0000313" key="13">
    <source>
        <dbReference type="EMBL" id="TVT96932.1"/>
    </source>
</evidence>
<protein>
    <recommendedName>
        <fullName evidence="15">NB-ARC domain-containing protein</fullName>
    </recommendedName>
</protein>
<dbReference type="InterPro" id="IPR002182">
    <property type="entry name" value="NB-ARC"/>
</dbReference>
<keyword evidence="3" id="KW-0677">Repeat</keyword>
<dbReference type="AlphaFoldDB" id="A0A5J9SDK8"/>
<evidence type="ECO:0000256" key="1">
    <source>
        <dbReference type="ARBA" id="ARBA00008894"/>
    </source>
</evidence>
<dbReference type="InterPro" id="IPR032675">
    <property type="entry name" value="LRR_dom_sf"/>
</dbReference>
<accession>A0A5J9SDK8</accession>
<dbReference type="Gramene" id="TVT96932">
    <property type="protein sequence ID" value="TVT96932"/>
    <property type="gene ID" value="EJB05_57853"/>
</dbReference>
<feature type="domain" description="NB-ARC" evidence="9">
    <location>
        <begin position="164"/>
        <end position="318"/>
    </location>
</feature>
<evidence type="ECO:0000256" key="8">
    <source>
        <dbReference type="SAM" id="MobiDB-lite"/>
    </source>
</evidence>
<keyword evidence="4" id="KW-0547">Nucleotide-binding</keyword>
<keyword evidence="2" id="KW-0433">Leucine-rich repeat</keyword>
<dbReference type="SUPFAM" id="SSF52047">
    <property type="entry name" value="RNI-like"/>
    <property type="match status" value="1"/>
</dbReference>
<dbReference type="Gene3D" id="1.20.5.4130">
    <property type="match status" value="1"/>
</dbReference>
<feature type="domain" description="Disease resistance protein winged helix" evidence="11">
    <location>
        <begin position="605"/>
        <end position="656"/>
    </location>
</feature>
<evidence type="ECO:0000256" key="6">
    <source>
        <dbReference type="ARBA" id="ARBA00023054"/>
    </source>
</evidence>
<feature type="domain" description="Disease resistance R13L4/SHOC-2-like LRR" evidence="12">
    <location>
        <begin position="731"/>
        <end position="1106"/>
    </location>
</feature>
<dbReference type="CDD" id="cd14798">
    <property type="entry name" value="RX-CC_like"/>
    <property type="match status" value="1"/>
</dbReference>
<dbReference type="SUPFAM" id="SSF52540">
    <property type="entry name" value="P-loop containing nucleoside triphosphate hydrolases"/>
    <property type="match status" value="2"/>
</dbReference>
<dbReference type="InterPro" id="IPR027417">
    <property type="entry name" value="P-loop_NTPase"/>
</dbReference>
<dbReference type="InterPro" id="IPR044974">
    <property type="entry name" value="Disease_R_plants"/>
</dbReference>
<dbReference type="OrthoDB" id="693153at2759"/>
<feature type="region of interest" description="Disordered" evidence="8">
    <location>
        <begin position="1113"/>
        <end position="1159"/>
    </location>
</feature>
<dbReference type="Gene3D" id="3.40.50.300">
    <property type="entry name" value="P-loop containing nucleotide triphosphate hydrolases"/>
    <property type="match status" value="2"/>
</dbReference>
<dbReference type="Pfam" id="PF23559">
    <property type="entry name" value="WHD_DRP"/>
    <property type="match status" value="1"/>
</dbReference>
<comment type="caution">
    <text evidence="13">The sequence shown here is derived from an EMBL/GenBank/DDBJ whole genome shotgun (WGS) entry which is preliminary data.</text>
</comment>
<sequence>MADTVLSLAKSLVDGTLTKAQSAIEEEAKLRKGAQRDLVFIAGEFQMMQSFLSLTTKETLRNNVANTMVSQVRDLAYDVEDGIEFVSHLDTKSDWWSRLMPQCVRGPLPLDEAVDVIEQLKARVQDVSQRYERYKTLGDSGPNPAMETKQLAVKSWHAASYNQDLDALTNLISKGSTGELQVISVWVPGGDLGAASIIRKAYDNQESWRKISRRAWVKLAHPFIPQAFVESLFRQFAGKEEPEVTLGTGVLDREQSLVKTRNPLEGEEDYLVVLEDVSTKEVWKTIQNYFPENGNRNRIVVVITQQFQVASVCTGSSYIMRFWADFSLCVFSKQDTLIGRLSKTEELFSCQAKAYDDHLLVVSVWGMAGAGKSALVRAYCAEIYSFIDKCVLVWVDVTHPFELRAFCQSLYLQLNSHSLQNDGDPVKECQKILKDHRSQLLLVIDNLQFKEDWDAIEDTLAFRPSASHIIVITNDESIALHCAGREELMFNVKALEAEAAFDLFRREVLGDTNWTEDEIVDKKWLAPLISMCGGLPKVIVAVAQYFHGFDRSLWEGRASSLTDNFMLNLETRPVFACLHDVLRWMHDYISSLPENIKQHVAYLLIFPRHCSIRRRRLLMRWVAEGYSKDSEHNTSDEDAEQVFLKLMQLTMIQPSQNSAIGDMRINWYSASPFIYEYMISRPQEENIATAIELFKLSGACRRTSQRRGRHLVIEESWHRDRIVFENIDFLKLRSLTVFGDWRPFFISESMKVIRVLDLEDASGVTNKDFQNILERLTRLKYLSLRGCREISYLPSLVGEIRQLQTLDIRHTSVATLPASIAKLRKIQYVRAGTNTTPEDPSAASTVAFSLPNFRRCGQLAGAKVQSRVGELTALHTLGDINLGAAGGEYFLKELMDLTQLRKLGVSGLCKKNIKDFCSAISGLYLLQSLSVWLEKSNQDWLYDRSHSLQVPGLQSLKLYGLTGKLPEWIKLDNLRKLNLEIDMLSEDDVTVLGKLPELRILRLRVNPPRHSTLHFGFDFNGNMEWRYVKLKVLEVASRSDLLLEFTSNAIFSLEVLKAGCCSARSKLQFDGLRHIHGLKEVWIIGSHDNTLGPDNKTIEQYLEEAFTERRRTKPVLKREEINPSAQTSTEGNSQTQASAGGNRQYCSFPFLPRTPSSSQ</sequence>
<evidence type="ECO:0008006" key="15">
    <source>
        <dbReference type="Google" id="ProtNLM"/>
    </source>
</evidence>
<feature type="compositionally biased region" description="Polar residues" evidence="8">
    <location>
        <begin position="1123"/>
        <end position="1145"/>
    </location>
</feature>
<keyword evidence="14" id="KW-1185">Reference proteome</keyword>
<dbReference type="PANTHER" id="PTHR23155:SF1135">
    <property type="entry name" value="OS08G0246300 PROTEIN"/>
    <property type="match status" value="1"/>
</dbReference>
<dbReference type="Pfam" id="PF23598">
    <property type="entry name" value="LRR_14"/>
    <property type="match status" value="1"/>
</dbReference>
<dbReference type="Gene3D" id="3.80.10.10">
    <property type="entry name" value="Ribonuclease Inhibitor"/>
    <property type="match status" value="1"/>
</dbReference>
<evidence type="ECO:0000259" key="11">
    <source>
        <dbReference type="Pfam" id="PF23559"/>
    </source>
</evidence>
<feature type="non-terminal residue" evidence="13">
    <location>
        <position position="1"/>
    </location>
</feature>